<reference evidence="2" key="1">
    <citation type="submission" date="2018-01" db="EMBL/GenBank/DDBJ databases">
        <title>An insight into the sialome of Amazonian anophelines.</title>
        <authorList>
            <person name="Ribeiro J.M."/>
            <person name="Scarpassa V."/>
            <person name="Calvo E."/>
        </authorList>
    </citation>
    <scope>NUCLEOTIDE SEQUENCE</scope>
    <source>
        <tissue evidence="2">Salivary glands</tissue>
    </source>
</reference>
<evidence type="ECO:0000256" key="1">
    <source>
        <dbReference type="SAM" id="SignalP"/>
    </source>
</evidence>
<feature type="chain" id="PRO_5014908476" evidence="1">
    <location>
        <begin position="20"/>
        <end position="91"/>
    </location>
</feature>
<dbReference type="AlphaFoldDB" id="A0A2M4B548"/>
<organism evidence="2">
    <name type="scientific">Anopheles triannulatus</name>
    <dbReference type="NCBI Taxonomy" id="58253"/>
    <lineage>
        <taxon>Eukaryota</taxon>
        <taxon>Metazoa</taxon>
        <taxon>Ecdysozoa</taxon>
        <taxon>Arthropoda</taxon>
        <taxon>Hexapoda</taxon>
        <taxon>Insecta</taxon>
        <taxon>Pterygota</taxon>
        <taxon>Neoptera</taxon>
        <taxon>Endopterygota</taxon>
        <taxon>Diptera</taxon>
        <taxon>Nematocera</taxon>
        <taxon>Culicoidea</taxon>
        <taxon>Culicidae</taxon>
        <taxon>Anophelinae</taxon>
        <taxon>Anopheles</taxon>
    </lineage>
</organism>
<keyword evidence="1" id="KW-0732">Signal</keyword>
<name>A0A2M4B548_9DIPT</name>
<sequence length="91" mass="9831">MVPLLLSFFRAISIPVGNTATTVASVTVVTVPVLCSGSERSNFCVAELYWCTVTRTTLPTRSVCILATSCSISRKFFISNPLMSLANLIIK</sequence>
<evidence type="ECO:0000313" key="2">
    <source>
        <dbReference type="EMBL" id="MBW48121.1"/>
    </source>
</evidence>
<feature type="signal peptide" evidence="1">
    <location>
        <begin position="1"/>
        <end position="19"/>
    </location>
</feature>
<proteinExistence type="predicted"/>
<dbReference type="EMBL" id="GGFK01014800">
    <property type="protein sequence ID" value="MBW48121.1"/>
    <property type="molecule type" value="Transcribed_RNA"/>
</dbReference>
<accession>A0A2M4B548</accession>
<protein>
    <submittedName>
        <fullName evidence="2">Putative secreted protein</fullName>
    </submittedName>
</protein>